<evidence type="ECO:0000256" key="3">
    <source>
        <dbReference type="PROSITE-ProRule" id="PRU00103"/>
    </source>
</evidence>
<protein>
    <submittedName>
        <fullName evidence="6">Polyamine N-acetyltransferase 1</fullName>
    </submittedName>
</protein>
<feature type="repeat" description="HEAT" evidence="3">
    <location>
        <begin position="378"/>
        <end position="416"/>
    </location>
</feature>
<feature type="domain" description="Phosphatase PP2A regulatory subunit A/Splicing factor 3B subunit 1-like HEAT repeat" evidence="4">
    <location>
        <begin position="296"/>
        <end position="369"/>
    </location>
</feature>
<evidence type="ECO:0000259" key="4">
    <source>
        <dbReference type="Pfam" id="PF22646"/>
    </source>
</evidence>
<dbReference type="PANTHER" id="PTHR10648:SF4">
    <property type="entry name" value="PROTEIN PHOSPHATASE 2 (FORMERLY 2A), REGULATORY SUBUNIT A, BETA ISOFORM-RELATED"/>
    <property type="match status" value="1"/>
</dbReference>
<evidence type="ECO:0000313" key="6">
    <source>
        <dbReference type="EMBL" id="KAL3234497.1"/>
    </source>
</evidence>
<comment type="similarity">
    <text evidence="2">Belongs to the phosphatase 2A regulatory subunit A family.</text>
</comment>
<dbReference type="InterPro" id="IPR051023">
    <property type="entry name" value="PP2A_Regulatory_Subunit_A"/>
</dbReference>
<keyword evidence="1" id="KW-0677">Repeat</keyword>
<dbReference type="Gene3D" id="1.25.10.10">
    <property type="entry name" value="Leucine-rich Repeat Variant"/>
    <property type="match status" value="1"/>
</dbReference>
<organism evidence="6 7">
    <name type="scientific">Nakaseomyces bracarensis</name>
    <dbReference type="NCBI Taxonomy" id="273131"/>
    <lineage>
        <taxon>Eukaryota</taxon>
        <taxon>Fungi</taxon>
        <taxon>Dikarya</taxon>
        <taxon>Ascomycota</taxon>
        <taxon>Saccharomycotina</taxon>
        <taxon>Saccharomycetes</taxon>
        <taxon>Saccharomycetales</taxon>
        <taxon>Saccharomycetaceae</taxon>
        <taxon>Nakaseomyces</taxon>
    </lineage>
</organism>
<dbReference type="PANTHER" id="PTHR10648">
    <property type="entry name" value="SERINE/THREONINE-PROTEIN PHOSPHATASE PP2A 65 KDA REGULATORY SUBUNIT"/>
    <property type="match status" value="1"/>
</dbReference>
<dbReference type="Pfam" id="PF22956">
    <property type="entry name" value="VPS15-like_hel"/>
    <property type="match status" value="1"/>
</dbReference>
<keyword evidence="7" id="KW-1185">Reference proteome</keyword>
<reference evidence="6 7" key="1">
    <citation type="submission" date="2024-05" db="EMBL/GenBank/DDBJ databases">
        <title>Long read based assembly of the Candida bracarensis genome reveals expanded adhesin content.</title>
        <authorList>
            <person name="Marcet-Houben M."/>
            <person name="Ksiezopolska E."/>
            <person name="Gabaldon T."/>
        </authorList>
    </citation>
    <scope>NUCLEOTIDE SEQUENCE [LARGE SCALE GENOMIC DNA]</scope>
    <source>
        <strain evidence="6 7">CBM6</strain>
    </source>
</reference>
<evidence type="ECO:0000256" key="2">
    <source>
        <dbReference type="ARBA" id="ARBA00038332"/>
    </source>
</evidence>
<dbReference type="InterPro" id="IPR021133">
    <property type="entry name" value="HEAT_type_2"/>
</dbReference>
<feature type="domain" description="Phosphatase PP2A regulatory subunit A/Splicing factor 3B subunit 1-like HEAT repeat" evidence="4">
    <location>
        <begin position="371"/>
        <end position="447"/>
    </location>
</feature>
<dbReference type="InterPro" id="IPR054573">
    <property type="entry name" value="PP2A/SF3B1-like_HEAT"/>
</dbReference>
<accession>A0ABR4NZE9</accession>
<dbReference type="PROSITE" id="PS50077">
    <property type="entry name" value="HEAT_REPEAT"/>
    <property type="match status" value="8"/>
</dbReference>
<feature type="repeat" description="HEAT" evidence="3">
    <location>
        <begin position="582"/>
        <end position="615"/>
    </location>
</feature>
<dbReference type="Proteomes" id="UP001623330">
    <property type="component" value="Unassembled WGS sequence"/>
</dbReference>
<evidence type="ECO:0000313" key="7">
    <source>
        <dbReference type="Proteomes" id="UP001623330"/>
    </source>
</evidence>
<sequence length="615" mass="69433">MSEHINEDDKNLCPLALLMDELKHDDIANRVEAMKKLDTIALALGPERTREELIPFLSEVAQDDEDEVFAVLAEELGKFVPLVGGPEYATILLPTLEILAATEETLVREKALDSLNVVANELSVEQLLNSFVPLLDRLANADWFSSKVSACGMFKVVVGRAKDDTLRKNLLALYLQLVQDDTPMVRRAAAKHLPSIIDQLRLNPGVSSDDDWESISNMFQKVISDNQDSVKFLAVESLIAILKFFSAKNDQSHSKALVNYAVKLSKDEAWRVRYMVAEKYEELAEEVSKSGDGLLDELLEPFLNLCKDNESDVRKVIAEHFAGYCKYIKKDYSLYELKIFPAMYQLSCDEVDTVRAALASTITNMSPLLLKESVTEEFIPIVLNMLKDNSSDVRLNIIAGLKHVNNVVPIDVLSESLLPAVNELAKDINWRVRMAVIEYLPVLAEQLGVNFFNENLIDLCMSLLWDPVYAVRNATVTIFTKLTDIFGSDWCRDEIISKLLDMDPQLLQNFIYRFTLLSTLRELSASVNSQVTIDKILPFVTKLAEDEVPNIKFNVAKSYLIICQNLSIKKEKELAKIMENTIIPSLEKLCQDEDIDVRYFANGNLEKCQEMLKSA</sequence>
<proteinExistence type="inferred from homology"/>
<feature type="repeat" description="HEAT" evidence="3">
    <location>
        <begin position="53"/>
        <end position="90"/>
    </location>
</feature>
<comment type="caution">
    <text evidence="6">The sequence shown here is derived from an EMBL/GenBank/DDBJ whole genome shotgun (WGS) entry which is preliminary data.</text>
</comment>
<dbReference type="EMBL" id="JBEVYD010000003">
    <property type="protein sequence ID" value="KAL3234497.1"/>
    <property type="molecule type" value="Genomic_DNA"/>
</dbReference>
<dbReference type="InterPro" id="IPR016024">
    <property type="entry name" value="ARM-type_fold"/>
</dbReference>
<name>A0ABR4NZE9_9SACH</name>
<dbReference type="Pfam" id="PF22646">
    <property type="entry name" value="PPP2R1A-like_HEAT"/>
    <property type="match status" value="2"/>
</dbReference>
<dbReference type="InterPro" id="IPR055231">
    <property type="entry name" value="2AA_helical"/>
</dbReference>
<feature type="repeat" description="HEAT" evidence="3">
    <location>
        <begin position="170"/>
        <end position="203"/>
    </location>
</feature>
<feature type="repeat" description="HEAT" evidence="3">
    <location>
        <begin position="417"/>
        <end position="455"/>
    </location>
</feature>
<evidence type="ECO:0000259" key="5">
    <source>
        <dbReference type="Pfam" id="PF22956"/>
    </source>
</evidence>
<feature type="repeat" description="HEAT" evidence="3">
    <location>
        <begin position="92"/>
        <end position="130"/>
    </location>
</feature>
<feature type="repeat" description="HEAT" evidence="3">
    <location>
        <begin position="339"/>
        <end position="377"/>
    </location>
</feature>
<feature type="repeat" description="HEAT" evidence="3">
    <location>
        <begin position="536"/>
        <end position="574"/>
    </location>
</feature>
<evidence type="ECO:0000256" key="1">
    <source>
        <dbReference type="ARBA" id="ARBA00022737"/>
    </source>
</evidence>
<dbReference type="SUPFAM" id="SSF48371">
    <property type="entry name" value="ARM repeat"/>
    <property type="match status" value="1"/>
</dbReference>
<gene>
    <name evidence="6" type="ORF">RNJ44_03259</name>
</gene>
<feature type="domain" description="Phosphatase 2A Regulatory Subunit A helical" evidence="5">
    <location>
        <begin position="510"/>
        <end position="607"/>
    </location>
</feature>
<dbReference type="InterPro" id="IPR011989">
    <property type="entry name" value="ARM-like"/>
</dbReference>